<keyword evidence="1" id="KW-0812">Transmembrane</keyword>
<accession>A0ABD0QTL2</accession>
<reference evidence="2 3" key="1">
    <citation type="submission" date="2024-05" db="EMBL/GenBank/DDBJ databases">
        <title>Genome sequencing and assembly of Indian major carp, Cirrhinus mrigala (Hamilton, 1822).</title>
        <authorList>
            <person name="Mohindra V."/>
            <person name="Chowdhury L.M."/>
            <person name="Lal K."/>
            <person name="Jena J.K."/>
        </authorList>
    </citation>
    <scope>NUCLEOTIDE SEQUENCE [LARGE SCALE GENOMIC DNA]</scope>
    <source>
        <strain evidence="2">CM1030</strain>
        <tissue evidence="2">Blood</tissue>
    </source>
</reference>
<keyword evidence="1" id="KW-1133">Transmembrane helix</keyword>
<sequence>ITQELQPTDLQIFTMGNFVACCRGFWCRTKNPDVRISLPGVCFVWQIAMIILFGLFVRYDEDTDIRRTSRVTSRTTSTTDTQ</sequence>
<keyword evidence="1" id="KW-0472">Membrane</keyword>
<keyword evidence="3" id="KW-1185">Reference proteome</keyword>
<name>A0ABD0QTL2_CIRMR</name>
<evidence type="ECO:0000256" key="1">
    <source>
        <dbReference type="SAM" id="Phobius"/>
    </source>
</evidence>
<protein>
    <submittedName>
        <fullName evidence="2">Uncharacterized protein</fullName>
    </submittedName>
</protein>
<proteinExistence type="predicted"/>
<feature type="non-terminal residue" evidence="2">
    <location>
        <position position="1"/>
    </location>
</feature>
<gene>
    <name evidence="2" type="ORF">M9458_016658</name>
</gene>
<dbReference type="AlphaFoldDB" id="A0ABD0QTL2"/>
<organism evidence="2 3">
    <name type="scientific">Cirrhinus mrigala</name>
    <name type="common">Mrigala</name>
    <dbReference type="NCBI Taxonomy" id="683832"/>
    <lineage>
        <taxon>Eukaryota</taxon>
        <taxon>Metazoa</taxon>
        <taxon>Chordata</taxon>
        <taxon>Craniata</taxon>
        <taxon>Vertebrata</taxon>
        <taxon>Euteleostomi</taxon>
        <taxon>Actinopterygii</taxon>
        <taxon>Neopterygii</taxon>
        <taxon>Teleostei</taxon>
        <taxon>Ostariophysi</taxon>
        <taxon>Cypriniformes</taxon>
        <taxon>Cyprinidae</taxon>
        <taxon>Labeoninae</taxon>
        <taxon>Labeonini</taxon>
        <taxon>Cirrhinus</taxon>
    </lineage>
</organism>
<evidence type="ECO:0000313" key="3">
    <source>
        <dbReference type="Proteomes" id="UP001529510"/>
    </source>
</evidence>
<feature type="non-terminal residue" evidence="2">
    <location>
        <position position="82"/>
    </location>
</feature>
<evidence type="ECO:0000313" key="2">
    <source>
        <dbReference type="EMBL" id="KAL0189559.1"/>
    </source>
</evidence>
<comment type="caution">
    <text evidence="2">The sequence shown here is derived from an EMBL/GenBank/DDBJ whole genome shotgun (WGS) entry which is preliminary data.</text>
</comment>
<dbReference type="Proteomes" id="UP001529510">
    <property type="component" value="Unassembled WGS sequence"/>
</dbReference>
<feature type="transmembrane region" description="Helical" evidence="1">
    <location>
        <begin position="36"/>
        <end position="57"/>
    </location>
</feature>
<dbReference type="EMBL" id="JAMKFB020000007">
    <property type="protein sequence ID" value="KAL0189559.1"/>
    <property type="molecule type" value="Genomic_DNA"/>
</dbReference>